<dbReference type="InterPro" id="IPR013783">
    <property type="entry name" value="Ig-like_fold"/>
</dbReference>
<dbReference type="Proteomes" id="UP000028760">
    <property type="component" value="Unassembled WGS sequence"/>
</dbReference>
<dbReference type="PANTHER" id="PTHR11422:SF5">
    <property type="entry name" value="DIVERSE IMMUNOGLOBULIN DOMAIN-CONTAINING PROTEIN 1.1 ISOFORM X1-RELATED"/>
    <property type="match status" value="1"/>
</dbReference>
<dbReference type="Pfam" id="PF07686">
    <property type="entry name" value="V-set"/>
    <property type="match status" value="1"/>
</dbReference>
<dbReference type="STRING" id="48698.ENSPFOP00000030242"/>
<dbReference type="EMBL" id="AYCK01010403">
    <property type="status" value="NOT_ANNOTATED_CDS"/>
    <property type="molecule type" value="Genomic_DNA"/>
</dbReference>
<protein>
    <recommendedName>
        <fullName evidence="1">Ig-like domain-containing protein</fullName>
    </recommendedName>
</protein>
<dbReference type="InterPro" id="IPR007110">
    <property type="entry name" value="Ig-like_dom"/>
</dbReference>
<dbReference type="OMA" id="CKENSMR"/>
<dbReference type="GeneTree" id="ENSGT00970000193439"/>
<dbReference type="SUPFAM" id="SSF48726">
    <property type="entry name" value="Immunoglobulin"/>
    <property type="match status" value="1"/>
</dbReference>
<evidence type="ECO:0000259" key="1">
    <source>
        <dbReference type="PROSITE" id="PS50835"/>
    </source>
</evidence>
<reference evidence="3" key="1">
    <citation type="submission" date="2013-10" db="EMBL/GenBank/DDBJ databases">
        <authorList>
            <person name="Schartl M."/>
            <person name="Warren W."/>
        </authorList>
    </citation>
    <scope>NUCLEOTIDE SEQUENCE [LARGE SCALE GENOMIC DNA]</scope>
    <source>
        <strain evidence="3">female</strain>
    </source>
</reference>
<dbReference type="GO" id="GO:0042110">
    <property type="term" value="P:T cell activation"/>
    <property type="evidence" value="ECO:0007669"/>
    <property type="project" value="TreeGrafter"/>
</dbReference>
<dbReference type="GO" id="GO:0070374">
    <property type="term" value="P:positive regulation of ERK1 and ERK2 cascade"/>
    <property type="evidence" value="ECO:0007669"/>
    <property type="project" value="TreeGrafter"/>
</dbReference>
<dbReference type="PROSITE" id="PS50835">
    <property type="entry name" value="IG_LIKE"/>
    <property type="match status" value="1"/>
</dbReference>
<reference evidence="2" key="3">
    <citation type="submission" date="2025-09" db="UniProtKB">
        <authorList>
            <consortium name="Ensembl"/>
        </authorList>
    </citation>
    <scope>IDENTIFICATION</scope>
</reference>
<name>A0A096MFQ1_POEFO</name>
<dbReference type="GO" id="GO:1990782">
    <property type="term" value="F:protein tyrosine kinase binding"/>
    <property type="evidence" value="ECO:0007669"/>
    <property type="project" value="TreeGrafter"/>
</dbReference>
<evidence type="ECO:0000313" key="2">
    <source>
        <dbReference type="Ensembl" id="ENSPFOP00000030242.1"/>
    </source>
</evidence>
<reference evidence="2" key="2">
    <citation type="submission" date="2025-08" db="UniProtKB">
        <authorList>
            <consortium name="Ensembl"/>
        </authorList>
    </citation>
    <scope>IDENTIFICATION</scope>
</reference>
<keyword evidence="3" id="KW-1185">Reference proteome</keyword>
<proteinExistence type="predicted"/>
<evidence type="ECO:0000313" key="3">
    <source>
        <dbReference type="Proteomes" id="UP000028760"/>
    </source>
</evidence>
<dbReference type="GO" id="GO:0042289">
    <property type="term" value="F:MHC class II protein binding"/>
    <property type="evidence" value="ECO:0007669"/>
    <property type="project" value="TreeGrafter"/>
</dbReference>
<dbReference type="Ensembl" id="ENSPFOT00000022474.1">
    <property type="protein sequence ID" value="ENSPFOP00000030242.1"/>
    <property type="gene ID" value="ENSPFOG00000023646.1"/>
</dbReference>
<dbReference type="InterPro" id="IPR013106">
    <property type="entry name" value="Ig_V-set"/>
</dbReference>
<accession>A0A096MFQ1</accession>
<organism evidence="2 3">
    <name type="scientific">Poecilia formosa</name>
    <name type="common">Amazon molly</name>
    <name type="synonym">Limia formosa</name>
    <dbReference type="NCBI Taxonomy" id="48698"/>
    <lineage>
        <taxon>Eukaryota</taxon>
        <taxon>Metazoa</taxon>
        <taxon>Chordata</taxon>
        <taxon>Craniata</taxon>
        <taxon>Vertebrata</taxon>
        <taxon>Euteleostomi</taxon>
        <taxon>Actinopterygii</taxon>
        <taxon>Neopterygii</taxon>
        <taxon>Teleostei</taxon>
        <taxon>Neoteleostei</taxon>
        <taxon>Acanthomorphata</taxon>
        <taxon>Ovalentaria</taxon>
        <taxon>Atherinomorphae</taxon>
        <taxon>Cyprinodontiformes</taxon>
        <taxon>Poeciliidae</taxon>
        <taxon>Poeciliinae</taxon>
        <taxon>Poecilia</taxon>
    </lineage>
</organism>
<dbReference type="PANTHER" id="PTHR11422">
    <property type="entry name" value="T-CELL SURFACE GLYCOPROTEIN CD4"/>
    <property type="match status" value="1"/>
</dbReference>
<dbReference type="GO" id="GO:0045121">
    <property type="term" value="C:membrane raft"/>
    <property type="evidence" value="ECO:0007669"/>
    <property type="project" value="TreeGrafter"/>
</dbReference>
<dbReference type="GO" id="GO:0009897">
    <property type="term" value="C:external side of plasma membrane"/>
    <property type="evidence" value="ECO:0007669"/>
    <property type="project" value="TreeGrafter"/>
</dbReference>
<dbReference type="Gene3D" id="2.60.40.10">
    <property type="entry name" value="Immunoglobulins"/>
    <property type="match status" value="1"/>
</dbReference>
<feature type="domain" description="Ig-like" evidence="1">
    <location>
        <begin position="27"/>
        <end position="124"/>
    </location>
</feature>
<dbReference type="InterPro" id="IPR036179">
    <property type="entry name" value="Ig-like_dom_sf"/>
</dbReference>
<sequence>LKSDTKTKQRLLEADRDEKIHLYHRAGDEAVLPCNRPSSSDSCSSVDWKYKRNENMKHQQEVHRGIVQSSPRSARMSLDRNCSLIINNINAEDAGWYSCSYNTYVFLNLLIISSSPPDADPTVNNFTLACSLWRFSSSGSCPYKSLLWLDETGSELTGEGDGYKSEGQFGCVSFLTVNLQSSRRFTCQFVEGNKVKIEAHYQHEGMMSVSTA</sequence>
<dbReference type="AlphaFoldDB" id="A0A096MFQ1"/>
<dbReference type="GO" id="GO:0035723">
    <property type="term" value="P:interleukin-15-mediated signaling pathway"/>
    <property type="evidence" value="ECO:0007669"/>
    <property type="project" value="TreeGrafter"/>
</dbReference>